<feature type="transmembrane region" description="Helical" evidence="7">
    <location>
        <begin position="132"/>
        <end position="155"/>
    </location>
</feature>
<evidence type="ECO:0000256" key="5">
    <source>
        <dbReference type="ARBA" id="ARBA00022989"/>
    </source>
</evidence>
<dbReference type="EMBL" id="JAKZEU010000002">
    <property type="protein sequence ID" value="MCQ0970016.1"/>
    <property type="molecule type" value="Genomic_DNA"/>
</dbReference>
<evidence type="ECO:0000313" key="9">
    <source>
        <dbReference type="EMBL" id="MCQ0970016.1"/>
    </source>
</evidence>
<evidence type="ECO:0000256" key="6">
    <source>
        <dbReference type="ARBA" id="ARBA00023136"/>
    </source>
</evidence>
<comment type="subcellular location">
    <subcellularLocation>
        <location evidence="1 7">Cell membrane</location>
        <topology evidence="1 7">Multi-pass membrane protein</topology>
    </subcellularLocation>
</comment>
<accession>A0ABT1MPA4</accession>
<organism evidence="9 10">
    <name type="scientific">Paracoccus albicereus</name>
    <dbReference type="NCBI Taxonomy" id="2922394"/>
    <lineage>
        <taxon>Bacteria</taxon>
        <taxon>Pseudomonadati</taxon>
        <taxon>Pseudomonadota</taxon>
        <taxon>Alphaproteobacteria</taxon>
        <taxon>Rhodobacterales</taxon>
        <taxon>Paracoccaceae</taxon>
        <taxon>Paracoccus</taxon>
    </lineage>
</organism>
<evidence type="ECO:0000256" key="2">
    <source>
        <dbReference type="ARBA" id="ARBA00010792"/>
    </source>
</evidence>
<evidence type="ECO:0000256" key="7">
    <source>
        <dbReference type="RuleBase" id="RU367016"/>
    </source>
</evidence>
<evidence type="ECO:0000256" key="3">
    <source>
        <dbReference type="ARBA" id="ARBA00022475"/>
    </source>
</evidence>
<dbReference type="RefSeq" id="WP_255329016.1">
    <property type="nucleotide sequence ID" value="NZ_JAKZEU010000002.1"/>
</dbReference>
<gene>
    <name evidence="9" type="ORF">MLD63_06200</name>
</gene>
<evidence type="ECO:0000259" key="8">
    <source>
        <dbReference type="Pfam" id="PF09335"/>
    </source>
</evidence>
<proteinExistence type="inferred from homology"/>
<dbReference type="InterPro" id="IPR032816">
    <property type="entry name" value="VTT_dom"/>
</dbReference>
<keyword evidence="10" id="KW-1185">Reference proteome</keyword>
<protein>
    <submittedName>
        <fullName evidence="9">DedA family protein</fullName>
    </submittedName>
</protein>
<evidence type="ECO:0000256" key="1">
    <source>
        <dbReference type="ARBA" id="ARBA00004651"/>
    </source>
</evidence>
<dbReference type="PANTHER" id="PTHR30353">
    <property type="entry name" value="INNER MEMBRANE PROTEIN DEDA-RELATED"/>
    <property type="match status" value="1"/>
</dbReference>
<comment type="similarity">
    <text evidence="2 7">Belongs to the DedA family.</text>
</comment>
<evidence type="ECO:0000313" key="10">
    <source>
        <dbReference type="Proteomes" id="UP001203945"/>
    </source>
</evidence>
<dbReference type="Pfam" id="PF09335">
    <property type="entry name" value="VTT_dom"/>
    <property type="match status" value="1"/>
</dbReference>
<keyword evidence="3 7" id="KW-1003">Cell membrane</keyword>
<dbReference type="Proteomes" id="UP001203945">
    <property type="component" value="Unassembled WGS sequence"/>
</dbReference>
<sequence length="195" mass="20700">MTHDLLSLLPTWGPWLIALAAFMSCLSLPIPTSVLLLSAGALSGTGHLHLPALVVAAVIGATLGDLLAFSIAKRVEPFIDRPGTRRAALLGRARAFITRRGMMAVFLSRWLITPLGPATNYVAGMAGLPLPRFALASISGEVLWAVIHLGAGHLFGRQFRDAEGAAIKALAVAAILGLILWGLRVLWHRRGRPAP</sequence>
<comment type="caution">
    <text evidence="9">The sequence shown here is derived from an EMBL/GenBank/DDBJ whole genome shotgun (WGS) entry which is preliminary data.</text>
</comment>
<name>A0ABT1MPA4_9RHOB</name>
<keyword evidence="6 7" id="KW-0472">Membrane</keyword>
<keyword evidence="5 7" id="KW-1133">Transmembrane helix</keyword>
<dbReference type="PANTHER" id="PTHR30353:SF15">
    <property type="entry name" value="INNER MEMBRANE PROTEIN YABI"/>
    <property type="match status" value="1"/>
</dbReference>
<reference evidence="9 10" key="1">
    <citation type="submission" date="2022-03" db="EMBL/GenBank/DDBJ databases">
        <authorList>
            <person name="He Y."/>
        </authorList>
    </citation>
    <scope>NUCLEOTIDE SEQUENCE [LARGE SCALE GENOMIC DNA]</scope>
    <source>
        <strain evidence="9 10">TK19116</strain>
    </source>
</reference>
<keyword evidence="4 7" id="KW-0812">Transmembrane</keyword>
<dbReference type="InterPro" id="IPR032818">
    <property type="entry name" value="DedA-like"/>
</dbReference>
<feature type="domain" description="VTT" evidence="8">
    <location>
        <begin position="30"/>
        <end position="153"/>
    </location>
</feature>
<feature type="transmembrane region" description="Helical" evidence="7">
    <location>
        <begin position="12"/>
        <end position="30"/>
    </location>
</feature>
<feature type="transmembrane region" description="Helical" evidence="7">
    <location>
        <begin position="50"/>
        <end position="72"/>
    </location>
</feature>
<evidence type="ECO:0000256" key="4">
    <source>
        <dbReference type="ARBA" id="ARBA00022692"/>
    </source>
</evidence>
<feature type="transmembrane region" description="Helical" evidence="7">
    <location>
        <begin position="167"/>
        <end position="187"/>
    </location>
</feature>